<dbReference type="Gene3D" id="1.10.287.110">
    <property type="entry name" value="DnaJ domain"/>
    <property type="match status" value="1"/>
</dbReference>
<evidence type="ECO:0000259" key="1">
    <source>
        <dbReference type="PROSITE" id="PS50076"/>
    </source>
</evidence>
<dbReference type="STRING" id="2903.R1FVV4"/>
<name>A0A0D3KPH4_EMIH1</name>
<dbReference type="PaxDb" id="2903-EOD37659"/>
<dbReference type="eggNOG" id="KOG0714">
    <property type="taxonomic scope" value="Eukaryota"/>
</dbReference>
<protein>
    <recommendedName>
        <fullName evidence="1">J domain-containing protein</fullName>
    </recommendedName>
</protein>
<evidence type="ECO:0000313" key="3">
    <source>
        <dbReference type="Proteomes" id="UP000013827"/>
    </source>
</evidence>
<dbReference type="InterPro" id="IPR036869">
    <property type="entry name" value="J_dom_sf"/>
</dbReference>
<evidence type="ECO:0000313" key="2">
    <source>
        <dbReference type="EnsemblProtists" id="EOD37659"/>
    </source>
</evidence>
<reference evidence="3" key="1">
    <citation type="journal article" date="2013" name="Nature">
        <title>Pan genome of the phytoplankton Emiliania underpins its global distribution.</title>
        <authorList>
            <person name="Read B.A."/>
            <person name="Kegel J."/>
            <person name="Klute M.J."/>
            <person name="Kuo A."/>
            <person name="Lefebvre S.C."/>
            <person name="Maumus F."/>
            <person name="Mayer C."/>
            <person name="Miller J."/>
            <person name="Monier A."/>
            <person name="Salamov A."/>
            <person name="Young J."/>
            <person name="Aguilar M."/>
            <person name="Claverie J.M."/>
            <person name="Frickenhaus S."/>
            <person name="Gonzalez K."/>
            <person name="Herman E.K."/>
            <person name="Lin Y.C."/>
            <person name="Napier J."/>
            <person name="Ogata H."/>
            <person name="Sarno A.F."/>
            <person name="Shmutz J."/>
            <person name="Schroeder D."/>
            <person name="de Vargas C."/>
            <person name="Verret F."/>
            <person name="von Dassow P."/>
            <person name="Valentin K."/>
            <person name="Van de Peer Y."/>
            <person name="Wheeler G."/>
            <person name="Dacks J.B."/>
            <person name="Delwiche C.F."/>
            <person name="Dyhrman S.T."/>
            <person name="Glockner G."/>
            <person name="John U."/>
            <person name="Richards T."/>
            <person name="Worden A.Z."/>
            <person name="Zhang X."/>
            <person name="Grigoriev I.V."/>
            <person name="Allen A.E."/>
            <person name="Bidle K."/>
            <person name="Borodovsky M."/>
            <person name="Bowler C."/>
            <person name="Brownlee C."/>
            <person name="Cock J.M."/>
            <person name="Elias M."/>
            <person name="Gladyshev V.N."/>
            <person name="Groth M."/>
            <person name="Guda C."/>
            <person name="Hadaegh A."/>
            <person name="Iglesias-Rodriguez M.D."/>
            <person name="Jenkins J."/>
            <person name="Jones B.M."/>
            <person name="Lawson T."/>
            <person name="Leese F."/>
            <person name="Lindquist E."/>
            <person name="Lobanov A."/>
            <person name="Lomsadze A."/>
            <person name="Malik S.B."/>
            <person name="Marsh M.E."/>
            <person name="Mackinder L."/>
            <person name="Mock T."/>
            <person name="Mueller-Roeber B."/>
            <person name="Pagarete A."/>
            <person name="Parker M."/>
            <person name="Probert I."/>
            <person name="Quesneville H."/>
            <person name="Raines C."/>
            <person name="Rensing S.A."/>
            <person name="Riano-Pachon D.M."/>
            <person name="Richier S."/>
            <person name="Rokitta S."/>
            <person name="Shiraiwa Y."/>
            <person name="Soanes D.M."/>
            <person name="van der Giezen M."/>
            <person name="Wahlund T.M."/>
            <person name="Williams B."/>
            <person name="Wilson W."/>
            <person name="Wolfe G."/>
            <person name="Wurch L.L."/>
        </authorList>
    </citation>
    <scope>NUCLEOTIDE SEQUENCE</scope>
</reference>
<dbReference type="CDD" id="cd06257">
    <property type="entry name" value="DnaJ"/>
    <property type="match status" value="1"/>
</dbReference>
<dbReference type="GeneID" id="17282928"/>
<accession>A0A0D3KPH4</accession>
<dbReference type="RefSeq" id="XP_005790088.1">
    <property type="nucleotide sequence ID" value="XM_005790031.1"/>
</dbReference>
<reference evidence="2" key="2">
    <citation type="submission" date="2024-10" db="UniProtKB">
        <authorList>
            <consortium name="EnsemblProtists"/>
        </authorList>
    </citation>
    <scope>IDENTIFICATION</scope>
</reference>
<dbReference type="AlphaFoldDB" id="A0A0D3KPH4"/>
<dbReference type="EnsemblProtists" id="EOD37659">
    <property type="protein sequence ID" value="EOD37659"/>
    <property type="gene ID" value="EMIHUDRAFT_48569"/>
</dbReference>
<dbReference type="PRINTS" id="PR00625">
    <property type="entry name" value="JDOMAIN"/>
</dbReference>
<dbReference type="PANTHER" id="PTHR24074">
    <property type="entry name" value="CO-CHAPERONE PROTEIN DJLA"/>
    <property type="match status" value="1"/>
</dbReference>
<dbReference type="KEGG" id="ehx:EMIHUDRAFT_48569"/>
<dbReference type="Proteomes" id="UP000013827">
    <property type="component" value="Unassembled WGS sequence"/>
</dbReference>
<dbReference type="PROSITE" id="PS50076">
    <property type="entry name" value="DNAJ_2"/>
    <property type="match status" value="1"/>
</dbReference>
<dbReference type="InterPro" id="IPR050817">
    <property type="entry name" value="DjlA_DnaK_co-chaperone"/>
</dbReference>
<dbReference type="HOGENOM" id="CLU_017633_18_3_1"/>
<organism evidence="2 3">
    <name type="scientific">Emiliania huxleyi (strain CCMP1516)</name>
    <dbReference type="NCBI Taxonomy" id="280463"/>
    <lineage>
        <taxon>Eukaryota</taxon>
        <taxon>Haptista</taxon>
        <taxon>Haptophyta</taxon>
        <taxon>Prymnesiophyceae</taxon>
        <taxon>Isochrysidales</taxon>
        <taxon>Noelaerhabdaceae</taxon>
        <taxon>Emiliania</taxon>
    </lineage>
</organism>
<proteinExistence type="predicted"/>
<dbReference type="InterPro" id="IPR001623">
    <property type="entry name" value="DnaJ_domain"/>
</dbReference>
<dbReference type="SUPFAM" id="SSF46565">
    <property type="entry name" value="Chaperone J-domain"/>
    <property type="match status" value="1"/>
</dbReference>
<feature type="domain" description="J" evidence="1">
    <location>
        <begin position="1"/>
        <end position="62"/>
    </location>
</feature>
<keyword evidence="3" id="KW-1185">Reference proteome</keyword>
<sequence>DAYQVLGVTRRVREGELRAAYKALAKEWHPDRHQGSGREAAERRFQEVAEAFQLLSDPEACR</sequence>
<dbReference type="Pfam" id="PF00226">
    <property type="entry name" value="DnaJ"/>
    <property type="match status" value="1"/>
</dbReference>
<dbReference type="OMA" id="GDEMHRR"/>
<dbReference type="SMART" id="SM00271">
    <property type="entry name" value="DnaJ"/>
    <property type="match status" value="1"/>
</dbReference>